<evidence type="ECO:0008006" key="3">
    <source>
        <dbReference type="Google" id="ProtNLM"/>
    </source>
</evidence>
<dbReference type="Proteomes" id="UP000030635">
    <property type="component" value="Chromosome"/>
</dbReference>
<evidence type="ECO:0000313" key="1">
    <source>
        <dbReference type="EMBL" id="AIY83332.1"/>
    </source>
</evidence>
<dbReference type="RefSeq" id="WP_039315483.1">
    <property type="nucleotide sequence ID" value="NZ_CP006905.1"/>
</dbReference>
<name>A0A0A7FUR4_9CLOT</name>
<dbReference type="EMBL" id="CP006905">
    <property type="protein sequence ID" value="AIY83332.1"/>
    <property type="molecule type" value="Genomic_DNA"/>
</dbReference>
<dbReference type="OrthoDB" id="1757219at2"/>
<proteinExistence type="predicted"/>
<keyword evidence="2" id="KW-1185">Reference proteome</keyword>
<dbReference type="KEGG" id="cbv:U729_2474"/>
<dbReference type="HOGENOM" id="CLU_1248827_0_0_9"/>
<sequence length="229" mass="26915">MNIDVAKEWIQDEKNVWGEDYTNITFSINDIMEFEEGTDIKNRYFVKNINILDKYMRMLDEASSKLNVKKKVLFFEVNNTSSSEASDIISELMEYKDKYKEVLYKLKYCAKCQCLKCIKKCRYDSCNSCDKSGKVTECNYDKYNVIMFNNFLAKLYNSETNSYDEVKVLCEIDILEKNTVYRVIDSNGEYLILTYTHDPLKGDSYGSVDDKEVFNLIANLYERNVQNLI</sequence>
<organism evidence="1 2">
    <name type="scientific">Clostridium baratii str. Sullivan</name>
    <dbReference type="NCBI Taxonomy" id="1415775"/>
    <lineage>
        <taxon>Bacteria</taxon>
        <taxon>Bacillati</taxon>
        <taxon>Bacillota</taxon>
        <taxon>Clostridia</taxon>
        <taxon>Eubacteriales</taxon>
        <taxon>Clostridiaceae</taxon>
        <taxon>Clostridium</taxon>
    </lineage>
</organism>
<dbReference type="AlphaFoldDB" id="A0A0A7FUR4"/>
<evidence type="ECO:0000313" key="2">
    <source>
        <dbReference type="Proteomes" id="UP000030635"/>
    </source>
</evidence>
<protein>
    <recommendedName>
        <fullName evidence="3">DUF1292 domain-containing protein</fullName>
    </recommendedName>
</protein>
<dbReference type="STRING" id="1561.NPD11_564"/>
<gene>
    <name evidence="1" type="ORF">U729_2474</name>
</gene>
<dbReference type="eggNOG" id="ENOG5033W7R">
    <property type="taxonomic scope" value="Bacteria"/>
</dbReference>
<accession>A0A0A7FUR4</accession>
<reference evidence="1 2" key="1">
    <citation type="journal article" date="2015" name="Infect. Genet. Evol.">
        <title>Genomic sequences of six botulinum neurotoxin-producing strains representing three clostridial species illustrate the mobility and diversity of botulinum neurotoxin genes.</title>
        <authorList>
            <person name="Smith T.J."/>
            <person name="Hill K.K."/>
            <person name="Xie G."/>
            <person name="Foley B.T."/>
            <person name="Williamson C.H."/>
            <person name="Foster J.T."/>
            <person name="Johnson S.L."/>
            <person name="Chertkov O."/>
            <person name="Teshima H."/>
            <person name="Gibbons H.S."/>
            <person name="Johnsky L.A."/>
            <person name="Karavis M.A."/>
            <person name="Smith L.A."/>
        </authorList>
    </citation>
    <scope>NUCLEOTIDE SEQUENCE [LARGE SCALE GENOMIC DNA]</scope>
    <source>
        <strain evidence="1">Sullivan</strain>
    </source>
</reference>